<name>A0A927RBF1_9BACL</name>
<dbReference type="Gene3D" id="3.10.105.10">
    <property type="entry name" value="Dipeptide-binding Protein, Domain 3"/>
    <property type="match status" value="1"/>
</dbReference>
<dbReference type="Pfam" id="PF00496">
    <property type="entry name" value="SBP_bac_5"/>
    <property type="match status" value="1"/>
</dbReference>
<dbReference type="Proteomes" id="UP000658225">
    <property type="component" value="Unassembled WGS sequence"/>
</dbReference>
<dbReference type="Gene3D" id="3.90.76.10">
    <property type="entry name" value="Dipeptide-binding Protein, Domain 1"/>
    <property type="match status" value="1"/>
</dbReference>
<dbReference type="InterPro" id="IPR000914">
    <property type="entry name" value="SBP_5_dom"/>
</dbReference>
<keyword evidence="3 5" id="KW-0732">Signal</keyword>
<reference evidence="7" key="1">
    <citation type="submission" date="2020-10" db="EMBL/GenBank/DDBJ databases">
        <title>Genomic Encyclopedia of Type Strains, Phase IV (KMG-IV): sequencing the most valuable type-strain genomes for metagenomic binning, comparative biology and taxonomic classification.</title>
        <authorList>
            <person name="Goeker M."/>
        </authorList>
    </citation>
    <scope>NUCLEOTIDE SEQUENCE</scope>
    <source>
        <strain evidence="7">DSM 13886</strain>
    </source>
</reference>
<gene>
    <name evidence="7" type="ORF">H4683_000389</name>
</gene>
<dbReference type="RefSeq" id="WP_192597121.1">
    <property type="nucleotide sequence ID" value="NZ_JADBEL010000001.1"/>
</dbReference>
<sequence>MFKNRFLLLIILALMLIVSACSDGEIKDSGKEKEKEGEDKPKVEEVEKSGGSLVLGTTAAPTLFNPLFSTDTSSSTIEGFIFGGLVTVDRDFNPEGDLAESWEFTEDGLKWTFYLRKGVKWHDGEDFTADDVVFTYGIPKDKAYVGPRGLPFENIKEVNKIDDYTVEMILSEPYAPFITITAQFEILPKHILGDVPIADLATHRFNTKEPIGTGPFKFKEWKDGEYIELVANEDYFKGKPKLDSIIYKIVPDENTLMAQLQVGDVSMTGISPQYVEMAKKLESEGTVALSTGASNSWEYIGYNLRNELFQDKLVRQALTHAIDKEAIVQAVLDGAGIVANGPGSPANWSFNPDMPKFEYDQDEAKKKLKEAGWEPGADGIMEKDGKKFEFVLKTTSANEIRMQIAEIVQQQLNEIGIKASIELLEWSAYVEQTGPPVWNFDAIVAGWSIGSDPDPTWFWHTSEIENGLNYGAYSNEKVDKLLSENTLISDLEERKRIIGEADAIVAEDQPSSFLYHPNGTLATAPNLKGPIFNASNTYYKIHEWYFE</sequence>
<evidence type="ECO:0000256" key="1">
    <source>
        <dbReference type="ARBA" id="ARBA00005695"/>
    </source>
</evidence>
<accession>A0A927RBF1</accession>
<organism evidence="7 8">
    <name type="scientific">Sporosarcina limicola</name>
    <dbReference type="NCBI Taxonomy" id="34101"/>
    <lineage>
        <taxon>Bacteria</taxon>
        <taxon>Bacillati</taxon>
        <taxon>Bacillota</taxon>
        <taxon>Bacilli</taxon>
        <taxon>Bacillales</taxon>
        <taxon>Caryophanaceae</taxon>
        <taxon>Sporosarcina</taxon>
    </lineage>
</organism>
<dbReference type="GO" id="GO:0043190">
    <property type="term" value="C:ATP-binding cassette (ABC) transporter complex"/>
    <property type="evidence" value="ECO:0007669"/>
    <property type="project" value="InterPro"/>
</dbReference>
<dbReference type="InterPro" id="IPR039424">
    <property type="entry name" value="SBP_5"/>
</dbReference>
<evidence type="ECO:0000313" key="7">
    <source>
        <dbReference type="EMBL" id="MBE1553320.1"/>
    </source>
</evidence>
<evidence type="ECO:0000256" key="3">
    <source>
        <dbReference type="ARBA" id="ARBA00022729"/>
    </source>
</evidence>
<dbReference type="AlphaFoldDB" id="A0A927RBF1"/>
<dbReference type="PANTHER" id="PTHR30290">
    <property type="entry name" value="PERIPLASMIC BINDING COMPONENT OF ABC TRANSPORTER"/>
    <property type="match status" value="1"/>
</dbReference>
<dbReference type="PANTHER" id="PTHR30290:SF9">
    <property type="entry name" value="OLIGOPEPTIDE-BINDING PROTEIN APPA"/>
    <property type="match status" value="1"/>
</dbReference>
<feature type="chain" id="PRO_5037504604" evidence="5">
    <location>
        <begin position="23"/>
        <end position="547"/>
    </location>
</feature>
<evidence type="ECO:0000259" key="6">
    <source>
        <dbReference type="Pfam" id="PF00496"/>
    </source>
</evidence>
<dbReference type="EMBL" id="JADBEL010000001">
    <property type="protein sequence ID" value="MBE1553320.1"/>
    <property type="molecule type" value="Genomic_DNA"/>
</dbReference>
<feature type="domain" description="Solute-binding protein family 5" evidence="6">
    <location>
        <begin position="94"/>
        <end position="460"/>
    </location>
</feature>
<comment type="caution">
    <text evidence="7">The sequence shown here is derived from an EMBL/GenBank/DDBJ whole genome shotgun (WGS) entry which is preliminary data.</text>
</comment>
<keyword evidence="8" id="KW-1185">Reference proteome</keyword>
<evidence type="ECO:0000256" key="2">
    <source>
        <dbReference type="ARBA" id="ARBA00022448"/>
    </source>
</evidence>
<feature type="signal peptide" evidence="5">
    <location>
        <begin position="1"/>
        <end position="22"/>
    </location>
</feature>
<evidence type="ECO:0000256" key="5">
    <source>
        <dbReference type="SAM" id="SignalP"/>
    </source>
</evidence>
<dbReference type="PIRSF" id="PIRSF002741">
    <property type="entry name" value="MppA"/>
    <property type="match status" value="1"/>
</dbReference>
<dbReference type="GO" id="GO:1904680">
    <property type="term" value="F:peptide transmembrane transporter activity"/>
    <property type="evidence" value="ECO:0007669"/>
    <property type="project" value="TreeGrafter"/>
</dbReference>
<proteinExistence type="inferred from homology"/>
<dbReference type="Gene3D" id="3.40.190.10">
    <property type="entry name" value="Periplasmic binding protein-like II"/>
    <property type="match status" value="1"/>
</dbReference>
<dbReference type="GO" id="GO:0042597">
    <property type="term" value="C:periplasmic space"/>
    <property type="evidence" value="ECO:0007669"/>
    <property type="project" value="UniProtKB-ARBA"/>
</dbReference>
<dbReference type="CDD" id="cd08514">
    <property type="entry name" value="PBP2_AppA_like"/>
    <property type="match status" value="1"/>
</dbReference>
<keyword evidence="2" id="KW-0813">Transport</keyword>
<dbReference type="FunFam" id="3.10.105.10:FF:000006">
    <property type="entry name" value="Peptide ABC transporter substrate-binding protein"/>
    <property type="match status" value="1"/>
</dbReference>
<evidence type="ECO:0000256" key="4">
    <source>
        <dbReference type="SAM" id="MobiDB-lite"/>
    </source>
</evidence>
<dbReference type="GO" id="GO:0015833">
    <property type="term" value="P:peptide transport"/>
    <property type="evidence" value="ECO:0007669"/>
    <property type="project" value="TreeGrafter"/>
</dbReference>
<evidence type="ECO:0000313" key="8">
    <source>
        <dbReference type="Proteomes" id="UP000658225"/>
    </source>
</evidence>
<comment type="similarity">
    <text evidence="1">Belongs to the bacterial solute-binding protein 5 family.</text>
</comment>
<feature type="region of interest" description="Disordered" evidence="4">
    <location>
        <begin position="27"/>
        <end position="48"/>
    </location>
</feature>
<dbReference type="SUPFAM" id="SSF53850">
    <property type="entry name" value="Periplasmic binding protein-like II"/>
    <property type="match status" value="1"/>
</dbReference>
<dbReference type="PROSITE" id="PS51257">
    <property type="entry name" value="PROKAR_LIPOPROTEIN"/>
    <property type="match status" value="1"/>
</dbReference>
<dbReference type="InterPro" id="IPR030678">
    <property type="entry name" value="Peptide/Ni-bd"/>
</dbReference>
<protein>
    <submittedName>
        <fullName evidence="7">Peptide/nickel transport system substrate-binding protein</fullName>
    </submittedName>
</protein>